<dbReference type="PROSITE" id="PS51066">
    <property type="entry name" value="ZF_FPG_2"/>
    <property type="match status" value="1"/>
</dbReference>
<dbReference type="InterPro" id="IPR035937">
    <property type="entry name" value="FPG_N"/>
</dbReference>
<dbReference type="GO" id="GO:0140078">
    <property type="term" value="F:class I DNA-(apurinic or apyrimidinic site) endonuclease activity"/>
    <property type="evidence" value="ECO:0007669"/>
    <property type="project" value="UniProtKB-EC"/>
</dbReference>
<evidence type="ECO:0000259" key="18">
    <source>
        <dbReference type="PROSITE" id="PS51066"/>
    </source>
</evidence>
<evidence type="ECO:0000259" key="19">
    <source>
        <dbReference type="PROSITE" id="PS51068"/>
    </source>
</evidence>
<feature type="domain" description="FPG-type" evidence="18">
    <location>
        <begin position="240"/>
        <end position="274"/>
    </location>
</feature>
<dbReference type="InterPro" id="IPR000214">
    <property type="entry name" value="Znf_DNA_glyclase/AP_lyase"/>
</dbReference>
<dbReference type="InterPro" id="IPR027417">
    <property type="entry name" value="P-loop_NTPase"/>
</dbReference>
<dbReference type="GO" id="GO:0006284">
    <property type="term" value="P:base-excision repair"/>
    <property type="evidence" value="ECO:0007669"/>
    <property type="project" value="InterPro"/>
</dbReference>
<dbReference type="InterPro" id="IPR015887">
    <property type="entry name" value="DNA_glyclase_Znf_dom_DNA_BS"/>
</dbReference>
<dbReference type="SUPFAM" id="SSF52540">
    <property type="entry name" value="P-loop containing nucleoside triphosphate hydrolases"/>
    <property type="match status" value="1"/>
</dbReference>
<dbReference type="CDD" id="cd02022">
    <property type="entry name" value="DPCK"/>
    <property type="match status" value="1"/>
</dbReference>
<dbReference type="Gene3D" id="1.10.8.50">
    <property type="match status" value="1"/>
</dbReference>
<evidence type="ECO:0000256" key="4">
    <source>
        <dbReference type="ARBA" id="ARBA00011245"/>
    </source>
</evidence>
<dbReference type="Pfam" id="PF06827">
    <property type="entry name" value="zf-FPG_IleRS"/>
    <property type="match status" value="1"/>
</dbReference>
<dbReference type="AlphaFoldDB" id="A0A645A2X8"/>
<keyword evidence="16" id="KW-0326">Glycosidase</keyword>
<evidence type="ECO:0000256" key="14">
    <source>
        <dbReference type="ARBA" id="ARBA00023239"/>
    </source>
</evidence>
<accession>A0A645A2X8</accession>
<keyword evidence="9" id="KW-0378">Hydrolase</keyword>
<keyword evidence="15" id="KW-0511">Multifunctional enzyme</keyword>
<dbReference type="PROSITE" id="PS51068">
    <property type="entry name" value="FPG_CAT"/>
    <property type="match status" value="1"/>
</dbReference>
<dbReference type="GO" id="GO:0003684">
    <property type="term" value="F:damaged DNA binding"/>
    <property type="evidence" value="ECO:0007669"/>
    <property type="project" value="InterPro"/>
</dbReference>
<dbReference type="PANTHER" id="PTHR22993">
    <property type="entry name" value="FORMAMIDOPYRIMIDINE-DNA GLYCOSYLASE"/>
    <property type="match status" value="1"/>
</dbReference>
<name>A0A645A2X8_9ZZZZ</name>
<comment type="caution">
    <text evidence="20">The sequence shown here is derived from an EMBL/GenBank/DDBJ whole genome shotgun (WGS) entry which is preliminary data.</text>
</comment>
<keyword evidence="7" id="KW-0227">DNA damage</keyword>
<dbReference type="SUPFAM" id="SSF46946">
    <property type="entry name" value="S13-like H2TH domain"/>
    <property type="match status" value="1"/>
</dbReference>
<dbReference type="Pfam" id="PF01149">
    <property type="entry name" value="Fapy_DNA_glyco"/>
    <property type="match status" value="1"/>
</dbReference>
<keyword evidence="13" id="KW-0234">DNA repair</keyword>
<evidence type="ECO:0000256" key="10">
    <source>
        <dbReference type="ARBA" id="ARBA00022833"/>
    </source>
</evidence>
<dbReference type="GO" id="GO:0005524">
    <property type="term" value="F:ATP binding"/>
    <property type="evidence" value="ECO:0007669"/>
    <property type="project" value="UniProtKB-KW"/>
</dbReference>
<dbReference type="InterPro" id="IPR001977">
    <property type="entry name" value="Depp_CoAkinase"/>
</dbReference>
<keyword evidence="6" id="KW-0547">Nucleotide-binding</keyword>
<sequence length="483" mass="54794">MPELPEVESLRRSLLPFLPTSKMTKIDIFHPSVIAPSTIDEFTRNLLGKNIETAHRKGKYLVLGLRPHGFLTIHLRMTGQFFHRSKADASLAPIAHTHVILHFENGSSFHYSDVRRFGKLRYDEESPNDRGYRSLGPEPLQPDFTIPYLMTLKRRNAPVKSVLLQQNLIAGLGNIYADESLFLSRIHPQRAFSSLTDYEIERLHRAIGSVLSDAIVAKGSSLSDYLDANRERGTYQTYWKVYQQTGKPCFCCGTTIEKMQIAGRSSHFCPLCQSMSPKEKPQIIGITGGISSGKSTVVHYLQELGAEIIDADAISRSLTIDSGKAVPMIIRAFGQEYETPTGILDRKKLGELIFSNASARERLNQILHPLILEIIREGVQKHRKKPQDTPLILDIPLLFEAQLEALCDVIWLVYVNPETQLQRLMNRDHLTKEQSMLRISAQNSLDEKKLRSDFIIDNNGSIDTSHVQVMQKWNQYGYANRKE</sequence>
<keyword evidence="11" id="KW-0067">ATP-binding</keyword>
<dbReference type="PANTHER" id="PTHR22993:SF9">
    <property type="entry name" value="FORMAMIDOPYRIMIDINE-DNA GLYCOSYLASE"/>
    <property type="match status" value="1"/>
</dbReference>
<dbReference type="Pfam" id="PF01121">
    <property type="entry name" value="CoaE"/>
    <property type="match status" value="1"/>
</dbReference>
<evidence type="ECO:0000256" key="11">
    <source>
        <dbReference type="ARBA" id="ARBA00022840"/>
    </source>
</evidence>
<reference evidence="20" key="1">
    <citation type="submission" date="2019-08" db="EMBL/GenBank/DDBJ databases">
        <authorList>
            <person name="Kucharzyk K."/>
            <person name="Murdoch R.W."/>
            <person name="Higgins S."/>
            <person name="Loffler F."/>
        </authorList>
    </citation>
    <scope>NUCLEOTIDE SEQUENCE</scope>
</reference>
<dbReference type="Gene3D" id="3.20.190.10">
    <property type="entry name" value="MutM-like, N-terminal"/>
    <property type="match status" value="1"/>
</dbReference>
<dbReference type="GO" id="GO:0004140">
    <property type="term" value="F:dephospho-CoA kinase activity"/>
    <property type="evidence" value="ECO:0007669"/>
    <property type="project" value="InterPro"/>
</dbReference>
<dbReference type="GO" id="GO:0034039">
    <property type="term" value="F:8-oxo-7,8-dihydroguanine DNA N-glycosylase activity"/>
    <property type="evidence" value="ECO:0007669"/>
    <property type="project" value="TreeGrafter"/>
</dbReference>
<dbReference type="CDD" id="cd08966">
    <property type="entry name" value="EcFpg-like_N"/>
    <property type="match status" value="1"/>
</dbReference>
<evidence type="ECO:0000256" key="7">
    <source>
        <dbReference type="ARBA" id="ARBA00022763"/>
    </source>
</evidence>
<dbReference type="FunFam" id="1.10.8.50:FF:000003">
    <property type="entry name" value="Formamidopyrimidine-DNA glycosylase"/>
    <property type="match status" value="1"/>
</dbReference>
<dbReference type="EMBL" id="VSSQ01011715">
    <property type="protein sequence ID" value="MPM47535.1"/>
    <property type="molecule type" value="Genomic_DNA"/>
</dbReference>
<dbReference type="EC" id="4.2.99.18" evidence="20"/>
<evidence type="ECO:0000256" key="15">
    <source>
        <dbReference type="ARBA" id="ARBA00023268"/>
    </source>
</evidence>
<comment type="catalytic activity">
    <reaction evidence="1">
        <text>Hydrolysis of DNA containing ring-opened 7-methylguanine residues, releasing 2,6-diamino-4-hydroxy-5-(N-methyl)formamidopyrimidine.</text>
        <dbReference type="EC" id="3.2.2.23"/>
    </reaction>
</comment>
<keyword evidence="14 20" id="KW-0456">Lyase</keyword>
<dbReference type="SMART" id="SM01232">
    <property type="entry name" value="H2TH"/>
    <property type="match status" value="1"/>
</dbReference>
<dbReference type="SUPFAM" id="SSF81624">
    <property type="entry name" value="N-terminal domain of MutM-like DNA repair proteins"/>
    <property type="match status" value="1"/>
</dbReference>
<dbReference type="NCBIfam" id="NF002211">
    <property type="entry name" value="PRK01103.1"/>
    <property type="match status" value="1"/>
</dbReference>
<evidence type="ECO:0000256" key="9">
    <source>
        <dbReference type="ARBA" id="ARBA00022801"/>
    </source>
</evidence>
<dbReference type="HAMAP" id="MF_00376">
    <property type="entry name" value="Dephospho_CoA_kinase"/>
    <property type="match status" value="1"/>
</dbReference>
<evidence type="ECO:0000256" key="17">
    <source>
        <dbReference type="ARBA" id="ARBA00044632"/>
    </source>
</evidence>
<keyword evidence="8" id="KW-0863">Zinc-finger</keyword>
<comment type="similarity">
    <text evidence="3">Belongs to the FPG family.</text>
</comment>
<keyword evidence="5" id="KW-0479">Metal-binding</keyword>
<dbReference type="SMART" id="SM00898">
    <property type="entry name" value="Fapy_DNA_glyco"/>
    <property type="match status" value="1"/>
</dbReference>
<dbReference type="InterPro" id="IPR010663">
    <property type="entry name" value="Znf_FPG/IleRS"/>
</dbReference>
<protein>
    <submittedName>
        <fullName evidence="20">Formamidopyrimidine-DNA glycosylase</fullName>
        <ecNumber evidence="20">4.2.99.18</ecNumber>
    </submittedName>
</protein>
<dbReference type="GO" id="GO:0015937">
    <property type="term" value="P:coenzyme A biosynthetic process"/>
    <property type="evidence" value="ECO:0007669"/>
    <property type="project" value="InterPro"/>
</dbReference>
<dbReference type="PROSITE" id="PS01242">
    <property type="entry name" value="ZF_FPG_1"/>
    <property type="match status" value="1"/>
</dbReference>
<evidence type="ECO:0000256" key="1">
    <source>
        <dbReference type="ARBA" id="ARBA00001668"/>
    </source>
</evidence>
<feature type="domain" description="Formamidopyrimidine-DNA glycosylase catalytic" evidence="19">
    <location>
        <begin position="2"/>
        <end position="118"/>
    </location>
</feature>
<dbReference type="SUPFAM" id="SSF57716">
    <property type="entry name" value="Glucocorticoid receptor-like (DNA-binding domain)"/>
    <property type="match status" value="1"/>
</dbReference>
<comment type="subunit">
    <text evidence="4">Monomer.</text>
</comment>
<evidence type="ECO:0000256" key="2">
    <source>
        <dbReference type="ARBA" id="ARBA00001947"/>
    </source>
</evidence>
<evidence type="ECO:0000256" key="6">
    <source>
        <dbReference type="ARBA" id="ARBA00022741"/>
    </source>
</evidence>
<evidence type="ECO:0000256" key="3">
    <source>
        <dbReference type="ARBA" id="ARBA00009409"/>
    </source>
</evidence>
<comment type="catalytic activity">
    <reaction evidence="17">
        <text>2'-deoxyribonucleotide-(2'-deoxyribose 5'-phosphate)-2'-deoxyribonucleotide-DNA = a 3'-end 2'-deoxyribonucleotide-(2,3-dehydro-2,3-deoxyribose 5'-phosphate)-DNA + a 5'-end 5'-phospho-2'-deoxyribonucleoside-DNA + H(+)</text>
        <dbReference type="Rhea" id="RHEA:66592"/>
        <dbReference type="Rhea" id="RHEA-COMP:13180"/>
        <dbReference type="Rhea" id="RHEA-COMP:16897"/>
        <dbReference type="Rhea" id="RHEA-COMP:17067"/>
        <dbReference type="ChEBI" id="CHEBI:15378"/>
        <dbReference type="ChEBI" id="CHEBI:136412"/>
        <dbReference type="ChEBI" id="CHEBI:157695"/>
        <dbReference type="ChEBI" id="CHEBI:167181"/>
        <dbReference type="EC" id="4.2.99.18"/>
    </reaction>
</comment>
<evidence type="ECO:0000256" key="13">
    <source>
        <dbReference type="ARBA" id="ARBA00023204"/>
    </source>
</evidence>
<keyword evidence="10" id="KW-0862">Zinc</keyword>
<proteinExistence type="inferred from homology"/>
<evidence type="ECO:0000256" key="8">
    <source>
        <dbReference type="ARBA" id="ARBA00022771"/>
    </source>
</evidence>
<dbReference type="Pfam" id="PF06831">
    <property type="entry name" value="H2TH"/>
    <property type="match status" value="1"/>
</dbReference>
<organism evidence="20">
    <name type="scientific">bioreactor metagenome</name>
    <dbReference type="NCBI Taxonomy" id="1076179"/>
    <lineage>
        <taxon>unclassified sequences</taxon>
        <taxon>metagenomes</taxon>
        <taxon>ecological metagenomes</taxon>
    </lineage>
</organism>
<dbReference type="NCBIfam" id="TIGR00152">
    <property type="entry name" value="dephospho-CoA kinase"/>
    <property type="match status" value="1"/>
</dbReference>
<dbReference type="InterPro" id="IPR015886">
    <property type="entry name" value="H2TH_FPG"/>
</dbReference>
<evidence type="ECO:0000256" key="12">
    <source>
        <dbReference type="ARBA" id="ARBA00023125"/>
    </source>
</evidence>
<evidence type="ECO:0000256" key="5">
    <source>
        <dbReference type="ARBA" id="ARBA00022723"/>
    </source>
</evidence>
<dbReference type="InterPro" id="IPR010979">
    <property type="entry name" value="Ribosomal_uS13-like_H2TH"/>
</dbReference>
<evidence type="ECO:0000256" key="16">
    <source>
        <dbReference type="ARBA" id="ARBA00023295"/>
    </source>
</evidence>
<gene>
    <name evidence="20" type="primary">mutM_17</name>
    <name evidence="20" type="ORF">SDC9_94246</name>
</gene>
<dbReference type="HAMAP" id="MF_00103">
    <property type="entry name" value="Fapy_DNA_glycosyl"/>
    <property type="match status" value="1"/>
</dbReference>
<dbReference type="InterPro" id="IPR020629">
    <property type="entry name" value="FPG_Glyclase"/>
</dbReference>
<dbReference type="Gene3D" id="3.40.50.300">
    <property type="entry name" value="P-loop containing nucleotide triphosphate hydrolases"/>
    <property type="match status" value="1"/>
</dbReference>
<comment type="cofactor">
    <cofactor evidence="2">
        <name>Zn(2+)</name>
        <dbReference type="ChEBI" id="CHEBI:29105"/>
    </cofactor>
</comment>
<dbReference type="NCBIfam" id="TIGR00577">
    <property type="entry name" value="fpg"/>
    <property type="match status" value="1"/>
</dbReference>
<keyword evidence="12" id="KW-0238">DNA-binding</keyword>
<dbReference type="InterPro" id="IPR012319">
    <property type="entry name" value="FPG_cat"/>
</dbReference>
<evidence type="ECO:0000313" key="20">
    <source>
        <dbReference type="EMBL" id="MPM47535.1"/>
    </source>
</evidence>
<dbReference type="GO" id="GO:0008270">
    <property type="term" value="F:zinc ion binding"/>
    <property type="evidence" value="ECO:0007669"/>
    <property type="project" value="UniProtKB-KW"/>
</dbReference>
<dbReference type="PROSITE" id="PS51219">
    <property type="entry name" value="DPCK"/>
    <property type="match status" value="1"/>
</dbReference>